<feature type="domain" description="NF-X1-type" evidence="7">
    <location>
        <begin position="1024"/>
        <end position="1045"/>
    </location>
</feature>
<keyword evidence="4" id="KW-0378">Hydrolase</keyword>
<dbReference type="InterPro" id="IPR000967">
    <property type="entry name" value="Znf_NFX1"/>
</dbReference>
<dbReference type="GO" id="GO:0004386">
    <property type="term" value="F:helicase activity"/>
    <property type="evidence" value="ECO:0007669"/>
    <property type="project" value="InterPro"/>
</dbReference>
<evidence type="ECO:0000256" key="3">
    <source>
        <dbReference type="ARBA" id="ARBA00022771"/>
    </source>
</evidence>
<keyword evidence="4" id="KW-0067">ATP-binding</keyword>
<organism evidence="8 9">
    <name type="scientific">Exophiala oligosperma</name>
    <dbReference type="NCBI Taxonomy" id="215243"/>
    <lineage>
        <taxon>Eukaryota</taxon>
        <taxon>Fungi</taxon>
        <taxon>Dikarya</taxon>
        <taxon>Ascomycota</taxon>
        <taxon>Pezizomycotina</taxon>
        <taxon>Eurotiomycetes</taxon>
        <taxon>Chaetothyriomycetidae</taxon>
        <taxon>Chaetothyriales</taxon>
        <taxon>Herpotrichiellaceae</taxon>
        <taxon>Exophiala</taxon>
    </lineage>
</organism>
<keyword evidence="4" id="KW-0547">Nucleotide-binding</keyword>
<proteinExistence type="predicted"/>
<dbReference type="OrthoDB" id="2423195at2759"/>
<keyword evidence="1" id="KW-0479">Metal-binding</keyword>
<dbReference type="EMBL" id="KN847333">
    <property type="protein sequence ID" value="KIW46899.1"/>
    <property type="molecule type" value="Genomic_DNA"/>
</dbReference>
<feature type="region of interest" description="Disordered" evidence="6">
    <location>
        <begin position="1"/>
        <end position="20"/>
    </location>
</feature>
<dbReference type="VEuPathDB" id="FungiDB:PV06_02520"/>
<dbReference type="SUPFAM" id="SSF52540">
    <property type="entry name" value="P-loop containing nucleoside triphosphate hydrolases"/>
    <property type="match status" value="1"/>
</dbReference>
<dbReference type="PANTHER" id="PTHR10887">
    <property type="entry name" value="DNA2/NAM7 HELICASE FAMILY"/>
    <property type="match status" value="1"/>
</dbReference>
<dbReference type="HOGENOM" id="CLU_001490_1_1_1"/>
<dbReference type="GO" id="GO:0031380">
    <property type="term" value="C:nuclear RNA-directed RNA polymerase complex"/>
    <property type="evidence" value="ECO:0007669"/>
    <property type="project" value="TreeGrafter"/>
</dbReference>
<keyword evidence="2" id="KW-0677">Repeat</keyword>
<name>A0A0D2EG34_9EURO</name>
<dbReference type="Gene3D" id="3.40.50.300">
    <property type="entry name" value="P-loop containing nucleotide triphosphate hydrolases"/>
    <property type="match status" value="2"/>
</dbReference>
<dbReference type="InterPro" id="IPR045055">
    <property type="entry name" value="DNA2/NAM7-like"/>
</dbReference>
<evidence type="ECO:0000256" key="6">
    <source>
        <dbReference type="SAM" id="MobiDB-lite"/>
    </source>
</evidence>
<feature type="domain" description="NF-X1-type" evidence="7">
    <location>
        <begin position="1053"/>
        <end position="1070"/>
    </location>
</feature>
<feature type="domain" description="NF-X1-type" evidence="7">
    <location>
        <begin position="1242"/>
        <end position="1262"/>
    </location>
</feature>
<feature type="domain" description="NF-X1-type" evidence="7">
    <location>
        <begin position="1133"/>
        <end position="1155"/>
    </location>
</feature>
<dbReference type="InterPro" id="IPR027417">
    <property type="entry name" value="P-loop_NTPase"/>
</dbReference>
<dbReference type="Pfam" id="PF13086">
    <property type="entry name" value="AAA_11"/>
    <property type="match status" value="1"/>
</dbReference>
<protein>
    <recommendedName>
        <fullName evidence="7">NF-X1-type domain-containing protein</fullName>
    </recommendedName>
</protein>
<evidence type="ECO:0000259" key="7">
    <source>
        <dbReference type="SMART" id="SM00438"/>
    </source>
</evidence>
<sequence length="1714" mass="191939">MATISAHRPFHAWGQEPSNHHIHTLRAEPRPPLRFTNQRYNGSAASSLRHDNDKADYREIQILPTPDEILAVDSAVYMPKKDLRHAHHLPNGPKRHLDSLFRQMRCDSIEHIRDICYTAAQQVFLQVDPYGRPQPISYERILHETLAGHRFFLYHDIKFEELLAHESKGILVRASYHCPSFMRGRRMYGSGRFQEGMLVALLQLDRITNELSVFFLEVSLSQSTYSMDMSGGGGERAAVQMSFLPTSTREDVLQLSRHVLGLCSDTDTALVEFPKVLFAGFYNCLKRLQEMGETDFAFQNYIAPKVSPQDAISMARRNVPGGGIPTVTCPPPAYAQKEEFRYDLSSVLSSTNRTKSMSVQELLRPSTIDILRRETSLDEGQAMAFRDGLISELALTQGPPGCGKTFLGVQLTKALLSSRPTQKPILLVCLTNHALDNFLQDLRDAQVTGLLRVGGGSKEKWTEAINLQTMRKKSRPRKAPPERSIISSRRKETFAEVDIMCKAISSKHHTGKVPWQYVEDILFEKYPHFHGQLSTNAPSVYAKAFAFEHWYGGGDLESIRDLHFELATRLNEVLRERDRSSAKDVDAILQDISYFTKQQSEEAGDRSLWNLPYPERQALLRQWEAEVDTERFAAKLTGLHFEYKDLVSAANDLSHQRDIKIMGDSNVIGMTTTGCAARWKQLASVGIEITLCEEAAEVMEAHTLCSLLPTVQHAIMIGDPLQLRPETDQQMLTLETQIGMDYRLDESLLERLMLPKDPSSSAVASTHLNIQRRMHPTIANIARIFYPYLRDHKSTLDNPPTVGLVHRMYWWDHRIPELEADDLKSHVNLYEVEMVVGLVTYLLRGGAYDQGDIAVLTPYAGQLSKLNEQLSTTCNIWLSEKDRQLLIDEEVLGLVPEGRLAKDEVPMADMLRIATVDNFQGEEAKIVVLSTVRSGGSAGFLKSINRINVACSRAREGFYIIGDTQTLSKVPMWRQVISAFDGNIGASLLTCCSTHPEHCHAVQQPSDFQMVPICAAVCGQRLECGHDCQQMCHPPRLHDRIACQEACQEVFPCGHPCQKLCYQDCGSCDSSRGDFILPCGHQGTSLCSGQVSKCKVVVSQKLLDCGHSLTVICGDDSTQKDFCSAQCPSILSCGHPCTAQCGTCQQNQSHKICPFRCGQQKLCGHVCKLDCHHGSPCPNSCSEPCADSCEHGPCPGRCSDTCEPCIKLSKPRCEHENSANVLCCLPSTTLPCCVPCPKVLECGHPCPSLHGEVCLPASLCPTCVAGFIPYNPMLYLPDCGHLVDVFELDSINLHSVYELTPNGTILSVNSNVISADLRLPVCQCGKPCAKTHRYESIAKLVNFEDTLDRLVSKMGRILQKFATKVDAVEIGLVDNFGQSVENIRPNPMATRANTDLILRRDRDALDLQKEIVKVRNEVIDHIQSQISKVSESFPNVAKTYELPFRFRFDVLEYRIIGIRIADSLQMAGYLLDLRDPSYGVQRQGMTMLEYAYRESVACANCCEEMLKNDRITLSPLIDVELRLHQIQFGLFAVATRGKMRVLGTSIKVGDAAALIDDAATVKDKLKKVMDICEHYPNTHKLLLETATDFMQALERSEFMADTLNVPKIKNRGMRDIEKRWGHYEVGSPEVCDKGHVYSARTFPEGFCPECGTMSMTDKEIYQETSKHLFEDRFLEAMRARTSQATTSSSLAKVAEKEVSNEDKFLLAMRQIGKK</sequence>
<gene>
    <name evidence="8" type="ORF">PV06_02520</name>
</gene>
<dbReference type="CDD" id="cd18808">
    <property type="entry name" value="SF1_C_Upf1"/>
    <property type="match status" value="1"/>
</dbReference>
<evidence type="ECO:0000256" key="2">
    <source>
        <dbReference type="ARBA" id="ARBA00022737"/>
    </source>
</evidence>
<evidence type="ECO:0000256" key="4">
    <source>
        <dbReference type="ARBA" id="ARBA00022806"/>
    </source>
</evidence>
<dbReference type="GO" id="GO:0008270">
    <property type="term" value="F:zinc ion binding"/>
    <property type="evidence" value="ECO:0007669"/>
    <property type="project" value="UniProtKB-KW"/>
</dbReference>
<evidence type="ECO:0000256" key="5">
    <source>
        <dbReference type="ARBA" id="ARBA00022833"/>
    </source>
</evidence>
<dbReference type="Proteomes" id="UP000053342">
    <property type="component" value="Unassembled WGS sequence"/>
</dbReference>
<keyword evidence="5" id="KW-0862">Zinc</keyword>
<dbReference type="InterPro" id="IPR047187">
    <property type="entry name" value="SF1_C_Upf1"/>
</dbReference>
<dbReference type="InterPro" id="IPR041679">
    <property type="entry name" value="DNA2/NAM7-like_C"/>
</dbReference>
<feature type="domain" description="NF-X1-type" evidence="7">
    <location>
        <begin position="1163"/>
        <end position="1183"/>
    </location>
</feature>
<dbReference type="RefSeq" id="XP_016267115.1">
    <property type="nucleotide sequence ID" value="XM_016403218.1"/>
</dbReference>
<evidence type="ECO:0000313" key="8">
    <source>
        <dbReference type="EMBL" id="KIW46899.1"/>
    </source>
</evidence>
<keyword evidence="9" id="KW-1185">Reference proteome</keyword>
<keyword evidence="3" id="KW-0863">Zinc-finger</keyword>
<keyword evidence="4" id="KW-0347">Helicase</keyword>
<evidence type="ECO:0000256" key="1">
    <source>
        <dbReference type="ARBA" id="ARBA00022723"/>
    </source>
</evidence>
<dbReference type="GO" id="GO:0031048">
    <property type="term" value="P:regulatory ncRNA-mediated heterochromatin formation"/>
    <property type="evidence" value="ECO:0007669"/>
    <property type="project" value="TreeGrafter"/>
</dbReference>
<dbReference type="STRING" id="215243.A0A0D2EG34"/>
<dbReference type="SMART" id="SM00438">
    <property type="entry name" value="ZnF_NFX"/>
    <property type="match status" value="5"/>
</dbReference>
<evidence type="ECO:0000313" key="9">
    <source>
        <dbReference type="Proteomes" id="UP000053342"/>
    </source>
</evidence>
<dbReference type="PANTHER" id="PTHR10887:SF445">
    <property type="entry name" value="NFX1-TYPE ZINC FINGER-CONTAINING PROTEIN 1"/>
    <property type="match status" value="1"/>
</dbReference>
<accession>A0A0D2EG34</accession>
<dbReference type="GeneID" id="27354594"/>
<dbReference type="Pfam" id="PF13087">
    <property type="entry name" value="AAA_12"/>
    <property type="match status" value="1"/>
</dbReference>
<reference evidence="8 9" key="1">
    <citation type="submission" date="2015-01" db="EMBL/GenBank/DDBJ databases">
        <title>The Genome Sequence of Exophiala oligosperma CBS72588.</title>
        <authorList>
            <consortium name="The Broad Institute Genomics Platform"/>
            <person name="Cuomo C."/>
            <person name="de Hoog S."/>
            <person name="Gorbushina A."/>
            <person name="Stielow B."/>
            <person name="Teixiera M."/>
            <person name="Abouelleil A."/>
            <person name="Chapman S.B."/>
            <person name="Priest M."/>
            <person name="Young S.K."/>
            <person name="Wortman J."/>
            <person name="Nusbaum C."/>
            <person name="Birren B."/>
        </authorList>
    </citation>
    <scope>NUCLEOTIDE SEQUENCE [LARGE SCALE GENOMIC DNA]</scope>
    <source>
        <strain evidence="8 9">CBS 72588</strain>
    </source>
</reference>
<dbReference type="InterPro" id="IPR041677">
    <property type="entry name" value="DNA2/NAM7_AAA_11"/>
</dbReference>